<evidence type="ECO:0000256" key="1">
    <source>
        <dbReference type="PROSITE-ProRule" id="PRU00325"/>
    </source>
</evidence>
<reference evidence="3 4" key="1">
    <citation type="submission" date="2012-05" db="EMBL/GenBank/DDBJ databases">
        <title>Finished chromosome of genome of Oscillatoria sp. PCC 7112.</title>
        <authorList>
            <consortium name="US DOE Joint Genome Institute"/>
            <person name="Gugger M."/>
            <person name="Coursin T."/>
            <person name="Rippka R."/>
            <person name="Tandeau De Marsac N."/>
            <person name="Huntemann M."/>
            <person name="Wei C.-L."/>
            <person name="Han J."/>
            <person name="Detter J.C."/>
            <person name="Han C."/>
            <person name="Tapia R."/>
            <person name="Davenport K."/>
            <person name="Daligault H."/>
            <person name="Erkkila T."/>
            <person name="Gu W."/>
            <person name="Munk A.C.C."/>
            <person name="Teshima H."/>
            <person name="Xu Y."/>
            <person name="Chain P."/>
            <person name="Chen A."/>
            <person name="Krypides N."/>
            <person name="Mavromatis K."/>
            <person name="Markowitz V."/>
            <person name="Szeto E."/>
            <person name="Ivanova N."/>
            <person name="Mikhailova N."/>
            <person name="Ovchinnikova G."/>
            <person name="Pagani I."/>
            <person name="Pati A."/>
            <person name="Goodwin L."/>
            <person name="Peters L."/>
            <person name="Pitluck S."/>
            <person name="Woyke T."/>
            <person name="Kerfeld C."/>
        </authorList>
    </citation>
    <scope>NUCLEOTIDE SEQUENCE [LARGE SCALE GENOMIC DNA]</scope>
    <source>
        <strain evidence="3 4">PCC 7112</strain>
    </source>
</reference>
<keyword evidence="1" id="KW-0863">Zinc-finger</keyword>
<organism evidence="3 4">
    <name type="scientific">Phormidium nigroviride PCC 7112</name>
    <dbReference type="NCBI Taxonomy" id="179408"/>
    <lineage>
        <taxon>Bacteria</taxon>
        <taxon>Bacillati</taxon>
        <taxon>Cyanobacteriota</taxon>
        <taxon>Cyanophyceae</taxon>
        <taxon>Oscillatoriophycideae</taxon>
        <taxon>Oscillatoriales</taxon>
        <taxon>Oscillatoriaceae</taxon>
        <taxon>Phormidium</taxon>
    </lineage>
</organism>
<dbReference type="OrthoDB" id="438008at2"/>
<dbReference type="EMBL" id="CP003614">
    <property type="protein sequence ID" value="AFZ09589.1"/>
    <property type="molecule type" value="Genomic_DNA"/>
</dbReference>
<dbReference type="HOGENOM" id="CLU_032814_0_0_3"/>
<dbReference type="InterPro" id="IPR007527">
    <property type="entry name" value="Znf_SWIM"/>
</dbReference>
<name>K9VPX4_9CYAN</name>
<dbReference type="GO" id="GO:0008270">
    <property type="term" value="F:zinc ion binding"/>
    <property type="evidence" value="ECO:0007669"/>
    <property type="project" value="UniProtKB-KW"/>
</dbReference>
<keyword evidence="1" id="KW-0862">Zinc</keyword>
<evidence type="ECO:0000313" key="3">
    <source>
        <dbReference type="EMBL" id="AFZ09589.1"/>
    </source>
</evidence>
<protein>
    <submittedName>
        <fullName evidence="3">Zinc finger SWIM domain-containing protein</fullName>
    </submittedName>
</protein>
<evidence type="ECO:0000259" key="2">
    <source>
        <dbReference type="PROSITE" id="PS50966"/>
    </source>
</evidence>
<dbReference type="RefSeq" id="WP_015178802.1">
    <property type="nucleotide sequence ID" value="NC_019729.1"/>
</dbReference>
<dbReference type="AlphaFoldDB" id="K9VPX4"/>
<accession>K9VPX4</accession>
<dbReference type="STRING" id="179408.Osc7112_5351"/>
<dbReference type="GO" id="GO:0031462">
    <property type="term" value="C:Cul2-RING ubiquitin ligase complex"/>
    <property type="evidence" value="ECO:0007669"/>
    <property type="project" value="TreeGrafter"/>
</dbReference>
<dbReference type="KEGG" id="oni:Osc7112_5351"/>
<evidence type="ECO:0000313" key="4">
    <source>
        <dbReference type="Proteomes" id="UP000010478"/>
    </source>
</evidence>
<proteinExistence type="predicted"/>
<dbReference type="Proteomes" id="UP000010478">
    <property type="component" value="Chromosome"/>
</dbReference>
<dbReference type="PROSITE" id="PS50966">
    <property type="entry name" value="ZF_SWIM"/>
    <property type="match status" value="1"/>
</dbReference>
<dbReference type="PANTHER" id="PTHR22619">
    <property type="entry name" value="ZINC FINGER SWIM DOMAIN CONTAINING PROTEIN 4, 5, 6"/>
    <property type="match status" value="1"/>
</dbReference>
<feature type="domain" description="SWIM-type" evidence="2">
    <location>
        <begin position="54"/>
        <end position="91"/>
    </location>
</feature>
<dbReference type="eggNOG" id="COG4715">
    <property type="taxonomic scope" value="Bacteria"/>
</dbReference>
<sequence>MPIPKLSEATIQHNTSAESLKRGETYYLAGNVTSAVLRGNIVQAIVEGSSVQPYRITINFDGANVASSNCTCAYDRFGWCKHIVATLLLCLRQPQIIEQRPTLEQLLDRLHDVQTQQLIQHLVEKEPSLIDPIERYVNLIAISTPPQQPTKAPRRTSINPAPFRQQVRQILRNAVRYFDEGWGEEDPITEELLDVIQQAQELIAEGDGNNALVILQAITEACVKDWDDVEEYGAESSDIANALDEAWTEAILTAELTAEEEIDLQVMLEAWQDEWDCDFTMSLKALRQGWDDPLIQQVLQGNITGQEIGANDAPECAKNLALIRLQILDRQERYQEYLYLAQAENCSQQYLTMLSRLGRVEEAVEAAATQMKSAEDAFALAQSLQAQEAQSEALKIAQTGLNLSGNCLYKLAIWTSELAVELGENEVALNSRMQVFQIKPSFADYLLVKELAGNSWSTVKANLLATLRSDRSWGVSEAQVDIFLYEGLIEDAIAVADGLSGYESALIHRVMGAAIAHRPDWTIANACRLAESIMDRGKSEDYDRAIKWLEKARAAYLQMGQNIQWSAYRSQLMQVHNRKRKLMGMLKSPDLD</sequence>
<gene>
    <name evidence="3" type="ORF">Osc7112_5351</name>
</gene>
<keyword evidence="1" id="KW-0479">Metal-binding</keyword>
<dbReference type="PANTHER" id="PTHR22619:SF0">
    <property type="entry name" value="ZINC FINGER SWIM DOMAIN-CONTAINING PROTEIN 6-LIKE PROTEIN"/>
    <property type="match status" value="1"/>
</dbReference>
<keyword evidence="4" id="KW-1185">Reference proteome</keyword>